<comment type="catalytic activity">
    <reaction evidence="2">
        <text>oxidized coenzyme F420-(gamma-L-Glu)(n) + a quinol + H(+) = reduced coenzyme F420-(gamma-L-Glu)(n) + a quinone</text>
        <dbReference type="Rhea" id="RHEA:39663"/>
        <dbReference type="Rhea" id="RHEA-COMP:12939"/>
        <dbReference type="Rhea" id="RHEA-COMP:14378"/>
        <dbReference type="ChEBI" id="CHEBI:15378"/>
        <dbReference type="ChEBI" id="CHEBI:24646"/>
        <dbReference type="ChEBI" id="CHEBI:132124"/>
        <dbReference type="ChEBI" id="CHEBI:133980"/>
        <dbReference type="ChEBI" id="CHEBI:139511"/>
    </reaction>
</comment>
<evidence type="ECO:0000256" key="2">
    <source>
        <dbReference type="ARBA" id="ARBA00049106"/>
    </source>
</evidence>
<dbReference type="EMBL" id="BASZ01000002">
    <property type="protein sequence ID" value="GAD48007.1"/>
    <property type="molecule type" value="Genomic_DNA"/>
</dbReference>
<dbReference type="Proteomes" id="UP000016568">
    <property type="component" value="Unassembled WGS sequence"/>
</dbReference>
<comment type="caution">
    <text evidence="3">The sequence shown here is derived from an EMBL/GenBank/DDBJ whole genome shotgun (WGS) entry which is preliminary data.</text>
</comment>
<dbReference type="NCBIfam" id="TIGR00026">
    <property type="entry name" value="hi_GC_TIGR00026"/>
    <property type="match status" value="1"/>
</dbReference>
<evidence type="ECO:0000313" key="3">
    <source>
        <dbReference type="EMBL" id="GAD48007.1"/>
    </source>
</evidence>
<dbReference type="Pfam" id="PF04075">
    <property type="entry name" value="F420H2_quin_red"/>
    <property type="match status" value="1"/>
</dbReference>
<dbReference type="AlphaFoldDB" id="U2YIQ8"/>
<dbReference type="Gene3D" id="2.30.110.10">
    <property type="entry name" value="Electron Transport, Fmn-binding Protein, Chain A"/>
    <property type="match status" value="1"/>
</dbReference>
<reference evidence="3 4" key="1">
    <citation type="submission" date="2013-09" db="EMBL/GenBank/DDBJ databases">
        <title>Whole genome shotgun sequence of Novosphingobium tardaugens NBRC 16725.</title>
        <authorList>
            <person name="Isaki S."/>
            <person name="Hosoyama A."/>
            <person name="Tsuchikane K."/>
            <person name="Katsumata H."/>
            <person name="Ando Y."/>
            <person name="Yamazaki S."/>
            <person name="Fujita N."/>
        </authorList>
    </citation>
    <scope>NUCLEOTIDE SEQUENCE [LARGE SCALE GENOMIC DNA]</scope>
    <source>
        <strain evidence="3 4">NBRC 16725</strain>
    </source>
</reference>
<comment type="similarity">
    <text evidence="1">Belongs to the F420H(2)-dependent quinone reductase family.</text>
</comment>
<dbReference type="PANTHER" id="PTHR39428:SF3">
    <property type="entry name" value="DEAZAFLAVIN-DEPENDENT NITROREDUCTASE"/>
    <property type="match status" value="1"/>
</dbReference>
<dbReference type="eggNOG" id="COG0748">
    <property type="taxonomic scope" value="Bacteria"/>
</dbReference>
<accession>U2YIQ8</accession>
<dbReference type="GO" id="GO:0070967">
    <property type="term" value="F:coenzyme F420 binding"/>
    <property type="evidence" value="ECO:0007669"/>
    <property type="project" value="TreeGrafter"/>
</dbReference>
<dbReference type="GO" id="GO:0005886">
    <property type="term" value="C:plasma membrane"/>
    <property type="evidence" value="ECO:0007669"/>
    <property type="project" value="TreeGrafter"/>
</dbReference>
<keyword evidence="4" id="KW-1185">Reference proteome</keyword>
<organism evidence="3 4">
    <name type="scientific">Caenibius tardaugens NBRC 16725</name>
    <dbReference type="NCBI Taxonomy" id="1219035"/>
    <lineage>
        <taxon>Bacteria</taxon>
        <taxon>Pseudomonadati</taxon>
        <taxon>Pseudomonadota</taxon>
        <taxon>Alphaproteobacteria</taxon>
        <taxon>Sphingomonadales</taxon>
        <taxon>Erythrobacteraceae</taxon>
        <taxon>Caenibius</taxon>
    </lineage>
</organism>
<evidence type="ECO:0008006" key="5">
    <source>
        <dbReference type="Google" id="ProtNLM"/>
    </source>
</evidence>
<evidence type="ECO:0000256" key="1">
    <source>
        <dbReference type="ARBA" id="ARBA00008710"/>
    </source>
</evidence>
<evidence type="ECO:0000313" key="4">
    <source>
        <dbReference type="Proteomes" id="UP000016568"/>
    </source>
</evidence>
<proteinExistence type="inferred from homology"/>
<dbReference type="PANTHER" id="PTHR39428">
    <property type="entry name" value="F420H(2)-DEPENDENT QUINONE REDUCTASE RV1261C"/>
    <property type="match status" value="1"/>
</dbReference>
<dbReference type="InterPro" id="IPR012349">
    <property type="entry name" value="Split_barrel_FMN-bd"/>
</dbReference>
<protein>
    <recommendedName>
        <fullName evidence="5">Deazaflavin-dependent nitroreductase</fullName>
    </recommendedName>
</protein>
<dbReference type="GO" id="GO:0016491">
    <property type="term" value="F:oxidoreductase activity"/>
    <property type="evidence" value="ECO:0007669"/>
    <property type="project" value="InterPro"/>
</dbReference>
<gene>
    <name evidence="3" type="ORF">NT2_02_00900</name>
</gene>
<sequence>MLEKFVMTPRGLALDKFLVRHFGYSLTTKVFARSQGYAPPSVLYLETTGRKSGQKRGVAVPYFEVDGKILVVGSKGGAPEDPYWALNLRAHPDAVAHINRKRRNVRAVFLTGEERARHWEWLKNRISSYQHYETRTTREIPIISLEII</sequence>
<name>U2YIQ8_9SPHN</name>
<dbReference type="InterPro" id="IPR004378">
    <property type="entry name" value="F420H2_quin_Rdtase"/>
</dbReference>